<dbReference type="Proteomes" id="UP000182652">
    <property type="component" value="Unassembled WGS sequence"/>
</dbReference>
<evidence type="ECO:0000256" key="4">
    <source>
        <dbReference type="ARBA" id="ARBA00023098"/>
    </source>
</evidence>
<accession>A0A1H4SIG5</accession>
<dbReference type="GO" id="GO:0004467">
    <property type="term" value="F:long-chain fatty acid-CoA ligase activity"/>
    <property type="evidence" value="ECO:0007669"/>
    <property type="project" value="TreeGrafter"/>
</dbReference>
<evidence type="ECO:0000256" key="1">
    <source>
        <dbReference type="ARBA" id="ARBA00006432"/>
    </source>
</evidence>
<proteinExistence type="inferred from homology"/>
<comment type="similarity">
    <text evidence="1">Belongs to the ATP-dependent AMP-binding enzyme family.</text>
</comment>
<gene>
    <name evidence="7" type="ORF">SAMN04489745_2869</name>
</gene>
<dbReference type="Pfam" id="PF00501">
    <property type="entry name" value="AMP-binding"/>
    <property type="match status" value="1"/>
</dbReference>
<evidence type="ECO:0000256" key="2">
    <source>
        <dbReference type="ARBA" id="ARBA00022598"/>
    </source>
</evidence>
<evidence type="ECO:0000256" key="5">
    <source>
        <dbReference type="ARBA" id="ARBA00032875"/>
    </source>
</evidence>
<dbReference type="SUPFAM" id="SSF56801">
    <property type="entry name" value="Acetyl-CoA synthetase-like"/>
    <property type="match status" value="1"/>
</dbReference>
<evidence type="ECO:0000259" key="6">
    <source>
        <dbReference type="Pfam" id="PF00501"/>
    </source>
</evidence>
<dbReference type="InterPro" id="IPR000873">
    <property type="entry name" value="AMP-dep_synth/lig_dom"/>
</dbReference>
<reference evidence="7 8" key="1">
    <citation type="submission" date="2016-10" db="EMBL/GenBank/DDBJ databases">
        <authorList>
            <person name="de Groot N.N."/>
        </authorList>
    </citation>
    <scope>NUCLEOTIDE SEQUENCE [LARGE SCALE GENOMIC DNA]</scope>
    <source>
        <strain evidence="7 8">DSM 10495</strain>
    </source>
</reference>
<dbReference type="GO" id="GO:0016020">
    <property type="term" value="C:membrane"/>
    <property type="evidence" value="ECO:0007669"/>
    <property type="project" value="TreeGrafter"/>
</dbReference>
<dbReference type="InterPro" id="IPR042099">
    <property type="entry name" value="ANL_N_sf"/>
</dbReference>
<dbReference type="STRING" id="156980.SAMN04489745_2869"/>
<dbReference type="Pfam" id="PF23562">
    <property type="entry name" value="AMP-binding_C_3"/>
    <property type="match status" value="1"/>
</dbReference>
<dbReference type="PANTHER" id="PTHR43272:SF32">
    <property type="entry name" value="AMP-DEPENDENT SYNTHETASE_LIGASE DOMAIN-CONTAINING PROTEIN"/>
    <property type="match status" value="1"/>
</dbReference>
<dbReference type="CDD" id="cd05907">
    <property type="entry name" value="VL_LC_FACS_like"/>
    <property type="match status" value="1"/>
</dbReference>
<dbReference type="EMBL" id="FNSN01000003">
    <property type="protein sequence ID" value="SEC43777.1"/>
    <property type="molecule type" value="Genomic_DNA"/>
</dbReference>
<keyword evidence="3" id="KW-0276">Fatty acid metabolism</keyword>
<dbReference type="PANTHER" id="PTHR43272">
    <property type="entry name" value="LONG-CHAIN-FATTY-ACID--COA LIGASE"/>
    <property type="match status" value="1"/>
</dbReference>
<name>A0A1H4SIG5_9MICC</name>
<keyword evidence="4" id="KW-0443">Lipid metabolism</keyword>
<evidence type="ECO:0000313" key="8">
    <source>
        <dbReference type="Proteomes" id="UP000182652"/>
    </source>
</evidence>
<keyword evidence="8" id="KW-1185">Reference proteome</keyword>
<dbReference type="Gene3D" id="3.40.50.12780">
    <property type="entry name" value="N-terminal domain of ligase-like"/>
    <property type="match status" value="1"/>
</dbReference>
<evidence type="ECO:0000313" key="7">
    <source>
        <dbReference type="EMBL" id="SEC43777.1"/>
    </source>
</evidence>
<keyword evidence="2" id="KW-0436">Ligase</keyword>
<dbReference type="AlphaFoldDB" id="A0A1H4SIG5"/>
<feature type="domain" description="AMP-dependent synthetase/ligase" evidence="6">
    <location>
        <begin position="61"/>
        <end position="456"/>
    </location>
</feature>
<evidence type="ECO:0000256" key="3">
    <source>
        <dbReference type="ARBA" id="ARBA00022832"/>
    </source>
</evidence>
<protein>
    <recommendedName>
        <fullName evidence="5">Acyl-CoA synthetase</fullName>
    </recommendedName>
</protein>
<sequence>MSTITEYTEPLLSELDPASNVTDVLLARATATPDRPVYALRAPSSSAAAAGTGAPGTLPGWDLLTAEGFLHRVKALAKGLIAGGLQPGDPVAVMSRTRFEWTLADFAIWYAGGVTVPIYETSSASQVEWILEDSGARRVFVEDAAKADLVTAVAEGSELLGSAPLQVIRMDDGGAVPNMVSVANAGTGVTEAELERHRTFASLADTASIVYTSGTTGKPKGCEISHANFALVAENIVPALGAFTLVPDARTLMFLPLAHVLARAVQVICLHAGILVGHSSSASELMADMQTLKPTFLLAVPRIFEKVVAGAQQKAEESGKGKLFASAYSTAVEYAQATQRHEQGLGDAPGLVLRLRHLLFDRLLYPRVRAAFGGHITHTVSGASALNRHESEFFLGAGVPILEGYGLTETTAPAAVNRPGQNRLGTVGRPVPGTSIRIADDGEVLIKGIGVFKGYHNNPQADFDAFVDGWFATGDLGTLDQDGFLTITGRKKDLIVTAGGKNVAPEPLEETIRQNPLVEHVVVLGEGRPFVSALIGLDQEAVEAWGRQHSRPGLTPAEAAQIPEVLDSLQQSVDQANTQVSKAESIRKFAILDAELSVDSGHLTPSLKLRRNAVVTDFAPQIDQLYRG</sequence>
<dbReference type="InterPro" id="IPR020845">
    <property type="entry name" value="AMP-binding_CS"/>
</dbReference>
<organism evidence="7 8">
    <name type="scientific">Arthrobacter woluwensis</name>
    <dbReference type="NCBI Taxonomy" id="156980"/>
    <lineage>
        <taxon>Bacteria</taxon>
        <taxon>Bacillati</taxon>
        <taxon>Actinomycetota</taxon>
        <taxon>Actinomycetes</taxon>
        <taxon>Micrococcales</taxon>
        <taxon>Micrococcaceae</taxon>
        <taxon>Arthrobacter</taxon>
    </lineage>
</organism>
<dbReference type="PROSITE" id="PS00455">
    <property type="entry name" value="AMP_BINDING"/>
    <property type="match status" value="1"/>
</dbReference>